<evidence type="ECO:0000256" key="1">
    <source>
        <dbReference type="ARBA" id="ARBA00000885"/>
    </source>
</evidence>
<feature type="active site" description="Glycyl thioester intermediate" evidence="5">
    <location>
        <position position="864"/>
    </location>
</feature>
<dbReference type="GO" id="GO:0016874">
    <property type="term" value="F:ligase activity"/>
    <property type="evidence" value="ECO:0007669"/>
    <property type="project" value="UniProtKB-KW"/>
</dbReference>
<dbReference type="SUPFAM" id="SSF56204">
    <property type="entry name" value="Hect, E3 ligase catalytic domain"/>
    <property type="match status" value="1"/>
</dbReference>
<keyword evidence="8" id="KW-1185">Reference proteome</keyword>
<dbReference type="InterPro" id="IPR044611">
    <property type="entry name" value="E3A/B/C-like"/>
</dbReference>
<dbReference type="PANTHER" id="PTHR45700:SF2">
    <property type="entry name" value="UBIQUITIN-PROTEIN LIGASE E3C"/>
    <property type="match status" value="1"/>
</dbReference>
<evidence type="ECO:0000313" key="8">
    <source>
        <dbReference type="Proteomes" id="UP001362899"/>
    </source>
</evidence>
<gene>
    <name evidence="7" type="ORF">DASB73_024840</name>
</gene>
<keyword evidence="3" id="KW-0808">Transferase</keyword>
<dbReference type="Pfam" id="PF00632">
    <property type="entry name" value="HECT"/>
    <property type="match status" value="1"/>
</dbReference>
<dbReference type="GO" id="GO:0061630">
    <property type="term" value="F:ubiquitin protein ligase activity"/>
    <property type="evidence" value="ECO:0007669"/>
    <property type="project" value="UniProtKB-EC"/>
</dbReference>
<dbReference type="InterPro" id="IPR035983">
    <property type="entry name" value="Hect_E3_ubiquitin_ligase"/>
</dbReference>
<protein>
    <recommendedName>
        <fullName evidence="2">HECT-type E3 ubiquitin transferase</fullName>
        <ecNumber evidence="2">2.3.2.26</ecNumber>
    </recommendedName>
</protein>
<reference evidence="7 8" key="1">
    <citation type="journal article" date="2023" name="Elife">
        <title>Identification of key yeast species and microbe-microbe interactions impacting larval growth of Drosophila in the wild.</title>
        <authorList>
            <person name="Mure A."/>
            <person name="Sugiura Y."/>
            <person name="Maeda R."/>
            <person name="Honda K."/>
            <person name="Sakurai N."/>
            <person name="Takahashi Y."/>
            <person name="Watada M."/>
            <person name="Katoh T."/>
            <person name="Gotoh A."/>
            <person name="Gotoh Y."/>
            <person name="Taniguchi I."/>
            <person name="Nakamura K."/>
            <person name="Hayashi T."/>
            <person name="Katayama T."/>
            <person name="Uemura T."/>
            <person name="Hattori Y."/>
        </authorList>
    </citation>
    <scope>NUCLEOTIDE SEQUENCE [LARGE SCALE GENOMIC DNA]</scope>
    <source>
        <strain evidence="7 8">SB-73</strain>
    </source>
</reference>
<dbReference type="PANTHER" id="PTHR45700">
    <property type="entry name" value="UBIQUITIN-PROTEIN LIGASE E3C"/>
    <property type="match status" value="1"/>
</dbReference>
<feature type="domain" description="HECT" evidence="6">
    <location>
        <begin position="554"/>
        <end position="896"/>
    </location>
</feature>
<evidence type="ECO:0000256" key="3">
    <source>
        <dbReference type="ARBA" id="ARBA00022679"/>
    </source>
</evidence>
<comment type="caution">
    <text evidence="7">The sequence shown here is derived from an EMBL/GenBank/DDBJ whole genome shotgun (WGS) entry which is preliminary data.</text>
</comment>
<evidence type="ECO:0000256" key="5">
    <source>
        <dbReference type="PROSITE-ProRule" id="PRU00104"/>
    </source>
</evidence>
<evidence type="ECO:0000259" key="6">
    <source>
        <dbReference type="PROSITE" id="PS50237"/>
    </source>
</evidence>
<dbReference type="GO" id="GO:0000209">
    <property type="term" value="P:protein polyubiquitination"/>
    <property type="evidence" value="ECO:0007669"/>
    <property type="project" value="InterPro"/>
</dbReference>
<dbReference type="GO" id="GO:0006511">
    <property type="term" value="P:ubiquitin-dependent protein catabolic process"/>
    <property type="evidence" value="ECO:0007669"/>
    <property type="project" value="TreeGrafter"/>
</dbReference>
<dbReference type="EMBL" id="BTGC01000008">
    <property type="protein sequence ID" value="GMM51521.1"/>
    <property type="molecule type" value="Genomic_DNA"/>
</dbReference>
<proteinExistence type="predicted"/>
<dbReference type="SMART" id="SM00119">
    <property type="entry name" value="HECTc"/>
    <property type="match status" value="1"/>
</dbReference>
<dbReference type="InterPro" id="IPR000569">
    <property type="entry name" value="HECT_dom"/>
</dbReference>
<dbReference type="Gene3D" id="3.30.2160.10">
    <property type="entry name" value="Hect, E3 ligase catalytic domain"/>
    <property type="match status" value="1"/>
</dbReference>
<dbReference type="EC" id="2.3.2.26" evidence="2"/>
<evidence type="ECO:0000256" key="2">
    <source>
        <dbReference type="ARBA" id="ARBA00012485"/>
    </source>
</evidence>
<organism evidence="7 8">
    <name type="scientific">Starmerella bacillaris</name>
    <name type="common">Yeast</name>
    <name type="synonym">Candida zemplinina</name>
    <dbReference type="NCBI Taxonomy" id="1247836"/>
    <lineage>
        <taxon>Eukaryota</taxon>
        <taxon>Fungi</taxon>
        <taxon>Dikarya</taxon>
        <taxon>Ascomycota</taxon>
        <taxon>Saccharomycotina</taxon>
        <taxon>Dipodascomycetes</taxon>
        <taxon>Dipodascales</taxon>
        <taxon>Trichomonascaceae</taxon>
        <taxon>Starmerella</taxon>
    </lineage>
</organism>
<dbReference type="Gene3D" id="3.90.1750.10">
    <property type="entry name" value="Hect, E3 ligase catalytic domains"/>
    <property type="match status" value="1"/>
</dbReference>
<name>A0AAV5RLK3_STABA</name>
<keyword evidence="4 5" id="KW-0833">Ubl conjugation pathway</keyword>
<dbReference type="PROSITE" id="PS50237">
    <property type="entry name" value="HECT"/>
    <property type="match status" value="1"/>
</dbReference>
<dbReference type="Proteomes" id="UP001362899">
    <property type="component" value="Unassembled WGS sequence"/>
</dbReference>
<keyword evidence="7" id="KW-0436">Ligase</keyword>
<evidence type="ECO:0000256" key="4">
    <source>
        <dbReference type="ARBA" id="ARBA00022786"/>
    </source>
</evidence>
<sequence>MFPSKNKRAINLSNKKHLSSKEILRANEEKREKRRLANRREELICFVQNAWRRRSLIHKARIEYVLYLLDTPEALQKAEQFEWILPVYTSLKSDEQHKLYSLLISNGCLKNANSLPETFPSTWFGKAPHLTGNQYQFLINCYMGILDNIEDKTKPILPLFVENEDYPLEIFERRLKYDTEVDALISILNSTNEHVQKMPLEVLNYMTPVVSRNAKRYLRPEPLSSSMSQMNGFIFLANTALTRICVDRSYKATANWREFALIMVRSNFYLDLSEDLLAVLLDSQLLLEMENDVAYIASYFSKLCSLIHVSRVLPHTFRLGSRLWWLECFDMASSCHENNDKDLADVYEIAFLENIVYWMRFATDDEVLGLPSPMLTKILNYITVTSRSMKRISYANVSRVLWLKLKLMRQVYILHQRNSSAFDFLEAEPLQIDTVKEDLGVDPELLYTQLLLLSNNFDWLSDDRVFNYYPELNDDEDDVTSKSTYFELPRSRVVRTLQFMPFTYEFYFRAYILSLLLKVDRSLAVRNRNIHPIDRDNLLHSARKLFLDLGSSTKNMQISFTSNDSAEVGIDGGGLTRELLIDLIPLTLSPNTSDVRGLNFDGHPMFVENEHHLLLPNPIFMEVSKYRTKEVAENFMFLGQIVGKCIYDGVLLDFEFAPQFLAHWTCMATSKFDDLKTIDPMLYKNLRSICSMSADEVDSLGLDFTVTGCQNQTIELREGGSKIAVTEHNKFEYAMELARYKMSTCIKRQTVSFLKGLRQIISETCFNMFNPDELNVILSGSSRDLDIDDLREHSVCSGFAPGSTYVDSLWDIVKSFTPLQKRKFLKFVTSVPRGPLLGFRMLEPNFGVRRAGENDSHFPTASTCVNLLAIPEYSSLELLRDRLLFIVENDHGFGLE</sequence>
<comment type="catalytic activity">
    <reaction evidence="1">
        <text>S-ubiquitinyl-[E2 ubiquitin-conjugating enzyme]-L-cysteine + [acceptor protein]-L-lysine = [E2 ubiquitin-conjugating enzyme]-L-cysteine + N(6)-ubiquitinyl-[acceptor protein]-L-lysine.</text>
        <dbReference type="EC" id="2.3.2.26"/>
    </reaction>
</comment>
<accession>A0AAV5RLK3</accession>
<dbReference type="Gene3D" id="3.30.2410.10">
    <property type="entry name" value="Hect, E3 ligase catalytic domain"/>
    <property type="match status" value="1"/>
</dbReference>
<evidence type="ECO:0000313" key="7">
    <source>
        <dbReference type="EMBL" id="GMM51521.1"/>
    </source>
</evidence>
<dbReference type="AlphaFoldDB" id="A0AAV5RLK3"/>